<evidence type="ECO:0000313" key="2">
    <source>
        <dbReference type="EMBL" id="EOO30763.1"/>
    </source>
</evidence>
<gene>
    <name evidence="2" type="ORF">IIU_05080</name>
</gene>
<organism evidence="2 3">
    <name type="scientific">Bacillus cereus VD133</name>
    <dbReference type="NCBI Taxonomy" id="1053233"/>
    <lineage>
        <taxon>Bacteria</taxon>
        <taxon>Bacillati</taxon>
        <taxon>Bacillota</taxon>
        <taxon>Bacilli</taxon>
        <taxon>Bacillales</taxon>
        <taxon>Bacillaceae</taxon>
        <taxon>Bacillus</taxon>
        <taxon>Bacillus cereus group</taxon>
    </lineage>
</organism>
<evidence type="ECO:0008006" key="4">
    <source>
        <dbReference type="Google" id="ProtNLM"/>
    </source>
</evidence>
<sequence>MTGFIKDYRQELESDIWLMPPMYHRVWQWLKYQVNHRDNEIPMRDGTKLEIKRGQHLTSVRNIAQSVGYYEGAKWREPNPKTIAAILAWLEKQGMILLDRGQGNRQYTLITLLNWDLYQDKNSQGNSKYTADGEGREHLVDINKNEKNDKNDKNEKKKNTSRLKYEITDMENAKLLFKLMLENNENCIEPNWESWANEMRLMRERDKRTDKQIQYVITWSQRDPFWKTNILSPSKLRKRFDQLVVKIKEEEKKRKKEAKQEGFDLSD</sequence>
<proteinExistence type="predicted"/>
<evidence type="ECO:0000313" key="3">
    <source>
        <dbReference type="Proteomes" id="UP000014018"/>
    </source>
</evidence>
<dbReference type="RefSeq" id="WP_016111476.1">
    <property type="nucleotide sequence ID" value="NZ_KB976191.1"/>
</dbReference>
<dbReference type="AlphaFoldDB" id="A0A9W5V0X0"/>
<comment type="caution">
    <text evidence="2">The sequence shown here is derived from an EMBL/GenBank/DDBJ whole genome shotgun (WGS) entry which is preliminary data.</text>
</comment>
<evidence type="ECO:0000256" key="1">
    <source>
        <dbReference type="SAM" id="MobiDB-lite"/>
    </source>
</evidence>
<accession>A0A9W5V0X0</accession>
<protein>
    <recommendedName>
        <fullName evidence="4">DnaD domain-containing protein</fullName>
    </recommendedName>
</protein>
<dbReference type="EMBL" id="AHFB01000084">
    <property type="protein sequence ID" value="EOO30763.1"/>
    <property type="molecule type" value="Genomic_DNA"/>
</dbReference>
<dbReference type="Proteomes" id="UP000014018">
    <property type="component" value="Unassembled WGS sequence"/>
</dbReference>
<reference evidence="2 3" key="1">
    <citation type="submission" date="2012-12" db="EMBL/GenBank/DDBJ databases">
        <title>The Genome Sequence of Bacillus cereus VD133.</title>
        <authorList>
            <consortium name="The Broad Institute Genome Sequencing Platform"/>
            <consortium name="The Broad Institute Genome Sequencing Center for Infectious Disease"/>
            <person name="Feldgarden M."/>
            <person name="Van der Auwera G.A."/>
            <person name="Mahillon J."/>
            <person name="Duprez V."/>
            <person name="Timmery S."/>
            <person name="Mattelet C."/>
            <person name="Dierick K."/>
            <person name="Sun M."/>
            <person name="Yu Z."/>
            <person name="Zhu L."/>
            <person name="Hu X."/>
            <person name="Shank E.B."/>
            <person name="Swiecicka I."/>
            <person name="Hansen B.M."/>
            <person name="Andrup L."/>
            <person name="Walker B."/>
            <person name="Young S.K."/>
            <person name="Zeng Q."/>
            <person name="Gargeya S."/>
            <person name="Fitzgerald M."/>
            <person name="Haas B."/>
            <person name="Abouelleil A."/>
            <person name="Alvarado L."/>
            <person name="Arachchi H.M."/>
            <person name="Berlin A.M."/>
            <person name="Chapman S.B."/>
            <person name="Dewar J."/>
            <person name="Goldberg J."/>
            <person name="Griggs A."/>
            <person name="Gujja S."/>
            <person name="Hansen M."/>
            <person name="Howarth C."/>
            <person name="Imamovic A."/>
            <person name="Larimer J."/>
            <person name="McCowan C."/>
            <person name="Murphy C."/>
            <person name="Neiman D."/>
            <person name="Pearson M."/>
            <person name="Priest M."/>
            <person name="Roberts A."/>
            <person name="Saif S."/>
            <person name="Shea T."/>
            <person name="Sisk P."/>
            <person name="Sykes S."/>
            <person name="Wortman J."/>
            <person name="Nusbaum C."/>
            <person name="Birren B."/>
        </authorList>
    </citation>
    <scope>NUCLEOTIDE SEQUENCE [LARGE SCALE GENOMIC DNA]</scope>
    <source>
        <strain evidence="2 3">VD133</strain>
    </source>
</reference>
<name>A0A9W5V0X0_BACCE</name>
<feature type="region of interest" description="Disordered" evidence="1">
    <location>
        <begin position="124"/>
        <end position="160"/>
    </location>
</feature>
<feature type="compositionally biased region" description="Basic and acidic residues" evidence="1">
    <location>
        <begin position="131"/>
        <end position="160"/>
    </location>
</feature>